<evidence type="ECO:0000256" key="4">
    <source>
        <dbReference type="ARBA" id="ARBA00022960"/>
    </source>
</evidence>
<evidence type="ECO:0000256" key="6">
    <source>
        <dbReference type="ARBA" id="ARBA00023136"/>
    </source>
</evidence>
<gene>
    <name evidence="8" type="ORF">MNBD_NITROSPINAE01-666</name>
</gene>
<evidence type="ECO:0000256" key="2">
    <source>
        <dbReference type="ARBA" id="ARBA00022475"/>
    </source>
</evidence>
<proteinExistence type="predicted"/>
<protein>
    <recommendedName>
        <fullName evidence="9">Rod shape-determining protein MreD</fullName>
    </recommendedName>
</protein>
<feature type="transmembrane region" description="Helical" evidence="7">
    <location>
        <begin position="95"/>
        <end position="116"/>
    </location>
</feature>
<feature type="transmembrane region" description="Helical" evidence="7">
    <location>
        <begin position="6"/>
        <end position="23"/>
    </location>
</feature>
<accession>A0A3B1CTQ2</accession>
<dbReference type="GO" id="GO:0005886">
    <property type="term" value="C:plasma membrane"/>
    <property type="evidence" value="ECO:0007669"/>
    <property type="project" value="UniProtKB-SubCell"/>
</dbReference>
<keyword evidence="4" id="KW-0133">Cell shape</keyword>
<dbReference type="GO" id="GO:0008360">
    <property type="term" value="P:regulation of cell shape"/>
    <property type="evidence" value="ECO:0007669"/>
    <property type="project" value="UniProtKB-KW"/>
</dbReference>
<organism evidence="8">
    <name type="scientific">hydrothermal vent metagenome</name>
    <dbReference type="NCBI Taxonomy" id="652676"/>
    <lineage>
        <taxon>unclassified sequences</taxon>
        <taxon>metagenomes</taxon>
        <taxon>ecological metagenomes</taxon>
    </lineage>
</organism>
<evidence type="ECO:0000256" key="5">
    <source>
        <dbReference type="ARBA" id="ARBA00022989"/>
    </source>
</evidence>
<dbReference type="InterPro" id="IPR007227">
    <property type="entry name" value="Cell_shape_determining_MreD"/>
</dbReference>
<feature type="transmembrane region" description="Helical" evidence="7">
    <location>
        <begin position="128"/>
        <end position="151"/>
    </location>
</feature>
<comment type="subcellular location">
    <subcellularLocation>
        <location evidence="1">Cell membrane</location>
        <topology evidence="1">Multi-pass membrane protein</topology>
    </subcellularLocation>
</comment>
<evidence type="ECO:0008006" key="9">
    <source>
        <dbReference type="Google" id="ProtNLM"/>
    </source>
</evidence>
<feature type="transmembrane region" description="Helical" evidence="7">
    <location>
        <begin position="35"/>
        <end position="57"/>
    </location>
</feature>
<dbReference type="Pfam" id="PF04093">
    <property type="entry name" value="MreD"/>
    <property type="match status" value="1"/>
</dbReference>
<dbReference type="AlphaFoldDB" id="A0A3B1CTQ2"/>
<evidence type="ECO:0000313" key="8">
    <source>
        <dbReference type="EMBL" id="VAX20057.1"/>
    </source>
</evidence>
<keyword evidence="5 7" id="KW-1133">Transmembrane helix</keyword>
<keyword evidence="2" id="KW-1003">Cell membrane</keyword>
<feature type="transmembrane region" description="Helical" evidence="7">
    <location>
        <begin position="63"/>
        <end position="83"/>
    </location>
</feature>
<keyword evidence="3 7" id="KW-0812">Transmembrane</keyword>
<evidence type="ECO:0000256" key="7">
    <source>
        <dbReference type="SAM" id="Phobius"/>
    </source>
</evidence>
<name>A0A3B1CTQ2_9ZZZZ</name>
<sequence>MKTALYIIIVIAGFIAQTTAFHFSGGSGPWPDFALLLAVYGGLRFGSVGGIQFGAVVGLVHDMISVGSVGASMLVRGIIGFVSGKLREKYVSDSLVTRALLVTGATAFDIFLYGIVTKTFLGYDLATYMWASVVPQVFLNLLFSLFVFSAIKWAEEKMDSTHASFEMRRKYAPVK</sequence>
<reference evidence="8" key="1">
    <citation type="submission" date="2018-06" db="EMBL/GenBank/DDBJ databases">
        <authorList>
            <person name="Zhirakovskaya E."/>
        </authorList>
    </citation>
    <scope>NUCLEOTIDE SEQUENCE</scope>
</reference>
<keyword evidence="6 7" id="KW-0472">Membrane</keyword>
<dbReference type="EMBL" id="UOGC01000100">
    <property type="protein sequence ID" value="VAX20057.1"/>
    <property type="molecule type" value="Genomic_DNA"/>
</dbReference>
<dbReference type="NCBIfam" id="TIGR03426">
    <property type="entry name" value="shape_MreD"/>
    <property type="match status" value="1"/>
</dbReference>
<evidence type="ECO:0000256" key="1">
    <source>
        <dbReference type="ARBA" id="ARBA00004651"/>
    </source>
</evidence>
<evidence type="ECO:0000256" key="3">
    <source>
        <dbReference type="ARBA" id="ARBA00022692"/>
    </source>
</evidence>